<dbReference type="Gene3D" id="2.10.25.10">
    <property type="entry name" value="Laminin"/>
    <property type="match status" value="1"/>
</dbReference>
<dbReference type="SUPFAM" id="SSF58002">
    <property type="entry name" value="Chicken cartilage matrix protein"/>
    <property type="match status" value="1"/>
</dbReference>
<dbReference type="Gene3D" id="1.20.5.30">
    <property type="match status" value="1"/>
</dbReference>
<dbReference type="PROSITE" id="PS01186">
    <property type="entry name" value="EGF_2"/>
    <property type="match status" value="1"/>
</dbReference>
<dbReference type="InterPro" id="IPR000742">
    <property type="entry name" value="EGF"/>
</dbReference>
<name>A0AAV7RCX1_PLEWA</name>
<organism evidence="5 6">
    <name type="scientific">Pleurodeles waltl</name>
    <name type="common">Iberian ribbed newt</name>
    <dbReference type="NCBI Taxonomy" id="8319"/>
    <lineage>
        <taxon>Eukaryota</taxon>
        <taxon>Metazoa</taxon>
        <taxon>Chordata</taxon>
        <taxon>Craniata</taxon>
        <taxon>Vertebrata</taxon>
        <taxon>Euteleostomi</taxon>
        <taxon>Amphibia</taxon>
        <taxon>Batrachia</taxon>
        <taxon>Caudata</taxon>
        <taxon>Salamandroidea</taxon>
        <taxon>Salamandridae</taxon>
        <taxon>Pleurodelinae</taxon>
        <taxon>Pleurodeles</taxon>
    </lineage>
</organism>
<dbReference type="SMART" id="SM00181">
    <property type="entry name" value="EGF"/>
    <property type="match status" value="1"/>
</dbReference>
<gene>
    <name evidence="5" type="ORF">NDU88_002284</name>
</gene>
<feature type="domain" description="EGF-like" evidence="4">
    <location>
        <begin position="102"/>
        <end position="117"/>
    </location>
</feature>
<reference evidence="5" key="1">
    <citation type="journal article" date="2022" name="bioRxiv">
        <title>Sequencing and chromosome-scale assembly of the giantPleurodeles waltlgenome.</title>
        <authorList>
            <person name="Brown T."/>
            <person name="Elewa A."/>
            <person name="Iarovenko S."/>
            <person name="Subramanian E."/>
            <person name="Araus A.J."/>
            <person name="Petzold A."/>
            <person name="Susuki M."/>
            <person name="Suzuki K.-i.T."/>
            <person name="Hayashi T."/>
            <person name="Toyoda A."/>
            <person name="Oliveira C."/>
            <person name="Osipova E."/>
            <person name="Leigh N.D."/>
            <person name="Simon A."/>
            <person name="Yun M.H."/>
        </authorList>
    </citation>
    <scope>NUCLEOTIDE SEQUENCE</scope>
    <source>
        <strain evidence="5">20211129_DDA</strain>
        <tissue evidence="5">Liver</tissue>
    </source>
</reference>
<keyword evidence="6" id="KW-1185">Reference proteome</keyword>
<protein>
    <recommendedName>
        <fullName evidence="4">EGF-like domain-containing protein</fullName>
    </recommendedName>
</protein>
<dbReference type="InterPro" id="IPR019466">
    <property type="entry name" value="Matrilin_CC_trimer"/>
</dbReference>
<dbReference type="InterPro" id="IPR036337">
    <property type="entry name" value="Matrilin_CC_sf"/>
</dbReference>
<comment type="subcellular location">
    <subcellularLocation>
        <location evidence="1">Secreted</location>
    </subcellularLocation>
</comment>
<evidence type="ECO:0000313" key="5">
    <source>
        <dbReference type="EMBL" id="KAJ1149477.1"/>
    </source>
</evidence>
<accession>A0AAV7RCX1</accession>
<evidence type="ECO:0000259" key="4">
    <source>
        <dbReference type="PROSITE" id="PS01186"/>
    </source>
</evidence>
<dbReference type="AlphaFoldDB" id="A0AAV7RCX1"/>
<proteinExistence type="predicted"/>
<dbReference type="Pfam" id="PF10393">
    <property type="entry name" value="Matrilin_ccoil"/>
    <property type="match status" value="1"/>
</dbReference>
<dbReference type="FunFam" id="2.10.25.10:FF:000041">
    <property type="entry name" value="matrilin-2 isoform X1"/>
    <property type="match status" value="1"/>
</dbReference>
<evidence type="ECO:0000256" key="3">
    <source>
        <dbReference type="SAM" id="SignalP"/>
    </source>
</evidence>
<feature type="chain" id="PRO_5043709254" description="EGF-like domain-containing protein" evidence="3">
    <location>
        <begin position="23"/>
        <end position="159"/>
    </location>
</feature>
<evidence type="ECO:0000256" key="2">
    <source>
        <dbReference type="ARBA" id="ARBA00022525"/>
    </source>
</evidence>
<evidence type="ECO:0000256" key="1">
    <source>
        <dbReference type="ARBA" id="ARBA00004613"/>
    </source>
</evidence>
<keyword evidence="3" id="KW-0732">Signal</keyword>
<dbReference type="GO" id="GO:0005576">
    <property type="term" value="C:extracellular region"/>
    <property type="evidence" value="ECO:0007669"/>
    <property type="project" value="UniProtKB-SubCell"/>
</dbReference>
<comment type="caution">
    <text evidence="5">The sequence shown here is derived from an EMBL/GenBank/DDBJ whole genome shotgun (WGS) entry which is preliminary data.</text>
</comment>
<evidence type="ECO:0000313" key="6">
    <source>
        <dbReference type="Proteomes" id="UP001066276"/>
    </source>
</evidence>
<sequence>MKQVLSVGLLCSFACLIALVAGTNYRFYGYPGQRNYGYFPVIYNRPAAPVLHHPPVLATRPRTVPTTTRTTPRTQPTGLDICDLGNHGCQHICVSAADSYYCKCFEGYILNQDNKTCSEEAVSIVSTEDPCKCEALVAFQQKVDAYILMLTSKHILCLV</sequence>
<dbReference type="SUPFAM" id="SSF57196">
    <property type="entry name" value="EGF/Laminin"/>
    <property type="match status" value="1"/>
</dbReference>
<dbReference type="Proteomes" id="UP001066276">
    <property type="component" value="Chromosome 5"/>
</dbReference>
<feature type="signal peptide" evidence="3">
    <location>
        <begin position="1"/>
        <end position="22"/>
    </location>
</feature>
<dbReference type="SMART" id="SM01279">
    <property type="entry name" value="Matrilin_ccoil"/>
    <property type="match status" value="1"/>
</dbReference>
<dbReference type="EMBL" id="JANPWB010000009">
    <property type="protein sequence ID" value="KAJ1149477.1"/>
    <property type="molecule type" value="Genomic_DNA"/>
</dbReference>
<dbReference type="Pfam" id="PF14670">
    <property type="entry name" value="FXa_inhibition"/>
    <property type="match status" value="1"/>
</dbReference>
<keyword evidence="2" id="KW-0964">Secreted</keyword>